<name>A0ABU9QQV8_9BURK</name>
<feature type="signal peptide" evidence="1">
    <location>
        <begin position="1"/>
        <end position="25"/>
    </location>
</feature>
<accession>A0ABU9QQV8</accession>
<feature type="chain" id="PRO_5045257283" evidence="1">
    <location>
        <begin position="26"/>
        <end position="108"/>
    </location>
</feature>
<keyword evidence="1" id="KW-0732">Signal</keyword>
<reference evidence="2 3" key="1">
    <citation type="submission" date="2024-01" db="EMBL/GenBank/DDBJ databases">
        <title>The diversity of rhizobia nodulating Mimosa spp. in eleven states of Brazil covering several biomes is determined by host plant, location, and edaphic factors.</title>
        <authorList>
            <person name="Rouws L."/>
            <person name="Barauna A."/>
            <person name="Beukes C."/>
            <person name="De Faria S.M."/>
            <person name="Gross E."/>
            <person name="Dos Reis Junior F.B."/>
            <person name="Simon M."/>
            <person name="Maluk M."/>
            <person name="Odee D.W."/>
            <person name="Kenicer G."/>
            <person name="Young J.P.W."/>
            <person name="Reis V.M."/>
            <person name="Zilli J."/>
            <person name="James E.K."/>
        </authorList>
    </citation>
    <scope>NUCLEOTIDE SEQUENCE [LARGE SCALE GENOMIC DNA]</scope>
    <source>
        <strain evidence="2 3">JPY77</strain>
    </source>
</reference>
<evidence type="ECO:0000313" key="2">
    <source>
        <dbReference type="EMBL" id="MEM5291856.1"/>
    </source>
</evidence>
<protein>
    <submittedName>
        <fullName evidence="2">TrbM/KikA/MpfK family conjugal transfer protein</fullName>
    </submittedName>
</protein>
<keyword evidence="3" id="KW-1185">Reference proteome</keyword>
<dbReference type="InterPro" id="IPR009989">
    <property type="entry name" value="TrbM"/>
</dbReference>
<dbReference type="Pfam" id="PF07424">
    <property type="entry name" value="TrbM"/>
    <property type="match status" value="1"/>
</dbReference>
<comment type="caution">
    <text evidence="2">The sequence shown here is derived from an EMBL/GenBank/DDBJ whole genome shotgun (WGS) entry which is preliminary data.</text>
</comment>
<evidence type="ECO:0000256" key="1">
    <source>
        <dbReference type="SAM" id="SignalP"/>
    </source>
</evidence>
<dbReference type="Proteomes" id="UP001494588">
    <property type="component" value="Unassembled WGS sequence"/>
</dbReference>
<sequence>MQFRTSFVVTVAACAVLTAATKARADDDNQSACGAVLCLAGLMQGGNGGRECSQYEADYFSIVRYHHGHFDLSGTSNARDDFLNQCRSVGSDQKSAVNSKYGSVESGP</sequence>
<dbReference type="EMBL" id="JAZHGC010000062">
    <property type="protein sequence ID" value="MEM5291856.1"/>
    <property type="molecule type" value="Genomic_DNA"/>
</dbReference>
<gene>
    <name evidence="2" type="ORF">V4C55_39710</name>
</gene>
<evidence type="ECO:0000313" key="3">
    <source>
        <dbReference type="Proteomes" id="UP001494588"/>
    </source>
</evidence>
<dbReference type="RefSeq" id="WP_201661616.1">
    <property type="nucleotide sequence ID" value="NZ_CAJHCS010000050.1"/>
</dbReference>
<organism evidence="2 3">
    <name type="scientific">Paraburkholderia sabiae</name>
    <dbReference type="NCBI Taxonomy" id="273251"/>
    <lineage>
        <taxon>Bacteria</taxon>
        <taxon>Pseudomonadati</taxon>
        <taxon>Pseudomonadota</taxon>
        <taxon>Betaproteobacteria</taxon>
        <taxon>Burkholderiales</taxon>
        <taxon>Burkholderiaceae</taxon>
        <taxon>Paraburkholderia</taxon>
    </lineage>
</organism>
<proteinExistence type="predicted"/>